<feature type="transmembrane region" description="Helical" evidence="2">
    <location>
        <begin position="45"/>
        <end position="69"/>
    </location>
</feature>
<dbReference type="EMBL" id="PUHZ01000019">
    <property type="protein sequence ID" value="PQO44516.1"/>
    <property type="molecule type" value="Genomic_DNA"/>
</dbReference>
<evidence type="ECO:0000313" key="4">
    <source>
        <dbReference type="Proteomes" id="UP000237819"/>
    </source>
</evidence>
<feature type="transmembrane region" description="Helical" evidence="2">
    <location>
        <begin position="184"/>
        <end position="205"/>
    </location>
</feature>
<dbReference type="OrthoDB" id="267029at2"/>
<reference evidence="3 4" key="1">
    <citation type="submission" date="2018-02" db="EMBL/GenBank/DDBJ databases">
        <title>Comparative genomes isolates from brazilian mangrove.</title>
        <authorList>
            <person name="Araujo J.E."/>
            <person name="Taketani R.G."/>
            <person name="Silva M.C.P."/>
            <person name="Loureco M.V."/>
            <person name="Andreote F.D."/>
        </authorList>
    </citation>
    <scope>NUCLEOTIDE SEQUENCE [LARGE SCALE GENOMIC DNA]</scope>
    <source>
        <strain evidence="3 4">Nap-Phe MGV</strain>
    </source>
</reference>
<keyword evidence="2" id="KW-0472">Membrane</keyword>
<evidence type="ECO:0000313" key="3">
    <source>
        <dbReference type="EMBL" id="PQO44516.1"/>
    </source>
</evidence>
<dbReference type="AlphaFoldDB" id="A0A2S8GJB3"/>
<dbReference type="Pfam" id="PF13197">
    <property type="entry name" value="DUF4013"/>
    <property type="match status" value="1"/>
</dbReference>
<name>A0A2S8GJB3_9BACT</name>
<keyword evidence="2" id="KW-1133">Transmembrane helix</keyword>
<feature type="transmembrane region" description="Helical" evidence="2">
    <location>
        <begin position="135"/>
        <end position="164"/>
    </location>
</feature>
<keyword evidence="2" id="KW-0812">Transmembrane</keyword>
<protein>
    <recommendedName>
        <fullName evidence="5">DUF4013 domain-containing protein</fullName>
    </recommendedName>
</protein>
<feature type="region of interest" description="Disordered" evidence="1">
    <location>
        <begin position="1"/>
        <end position="20"/>
    </location>
</feature>
<sequence length="254" mass="28325">MSTDNPFTSPEGGHQPNYEAGQGVQARSSVDYLEIFGKVFEHPNWFVNILLTGLVAFIPFIGAIVINGFGINILHARSTGQTNSYPNFDFNNFGDYLVRGLWMFLVGIVVTLGLLPVFVIDFGVLFIAQATRSDALVMIAFLFHIIFVFGLSVLLNLFIVPILIRAGMRSSFGEAFDFAWIKDFVSKMWLEQILGLIIWGVISWFITVVGMLAFCIGIIPAIGVVFIAYWNFLTQLYQVYVSRGGQPIPFQANT</sequence>
<evidence type="ECO:0000256" key="1">
    <source>
        <dbReference type="SAM" id="MobiDB-lite"/>
    </source>
</evidence>
<feature type="transmembrane region" description="Helical" evidence="2">
    <location>
        <begin position="101"/>
        <end position="129"/>
    </location>
</feature>
<evidence type="ECO:0008006" key="5">
    <source>
        <dbReference type="Google" id="ProtNLM"/>
    </source>
</evidence>
<evidence type="ECO:0000256" key="2">
    <source>
        <dbReference type="SAM" id="Phobius"/>
    </source>
</evidence>
<feature type="transmembrane region" description="Helical" evidence="2">
    <location>
        <begin position="211"/>
        <end position="233"/>
    </location>
</feature>
<proteinExistence type="predicted"/>
<dbReference type="Proteomes" id="UP000237819">
    <property type="component" value="Unassembled WGS sequence"/>
</dbReference>
<dbReference type="RefSeq" id="WP_105337043.1">
    <property type="nucleotide sequence ID" value="NZ_PUHZ01000019.1"/>
</dbReference>
<gene>
    <name evidence="3" type="ORF">C5Y93_19100</name>
</gene>
<dbReference type="InterPro" id="IPR025098">
    <property type="entry name" value="DUF4013"/>
</dbReference>
<accession>A0A2S8GJB3</accession>
<organism evidence="3 4">
    <name type="scientific">Blastopirellula marina</name>
    <dbReference type="NCBI Taxonomy" id="124"/>
    <lineage>
        <taxon>Bacteria</taxon>
        <taxon>Pseudomonadati</taxon>
        <taxon>Planctomycetota</taxon>
        <taxon>Planctomycetia</taxon>
        <taxon>Pirellulales</taxon>
        <taxon>Pirellulaceae</taxon>
        <taxon>Blastopirellula</taxon>
    </lineage>
</organism>
<comment type="caution">
    <text evidence="3">The sequence shown here is derived from an EMBL/GenBank/DDBJ whole genome shotgun (WGS) entry which is preliminary data.</text>
</comment>